<reference evidence="2 3" key="1">
    <citation type="submission" date="2024-07" db="EMBL/GenBank/DDBJ databases">
        <title>Section-level genome sequencing and comparative genomics of Aspergillus sections Usti and Cavernicolus.</title>
        <authorList>
            <consortium name="Lawrence Berkeley National Laboratory"/>
            <person name="Nybo J.L."/>
            <person name="Vesth T.C."/>
            <person name="Theobald S."/>
            <person name="Frisvad J.C."/>
            <person name="Larsen T.O."/>
            <person name="Kjaerboelling I."/>
            <person name="Rothschild-Mancinelli K."/>
            <person name="Lyhne E.K."/>
            <person name="Kogle M.E."/>
            <person name="Barry K."/>
            <person name="Clum A."/>
            <person name="Na H."/>
            <person name="Ledsgaard L."/>
            <person name="Lin J."/>
            <person name="Lipzen A."/>
            <person name="Kuo A."/>
            <person name="Riley R."/>
            <person name="Mondo S."/>
            <person name="Labutti K."/>
            <person name="Haridas S."/>
            <person name="Pangalinan J."/>
            <person name="Salamov A.A."/>
            <person name="Simmons B.A."/>
            <person name="Magnuson J.K."/>
            <person name="Chen J."/>
            <person name="Drula E."/>
            <person name="Henrissat B."/>
            <person name="Wiebenga A."/>
            <person name="Lubbers R.J."/>
            <person name="Gomes A.C."/>
            <person name="Makela M.R."/>
            <person name="Stajich J."/>
            <person name="Grigoriev I.V."/>
            <person name="Mortensen U.H."/>
            <person name="De Vries R.P."/>
            <person name="Baker S.E."/>
            <person name="Andersen M.R."/>
        </authorList>
    </citation>
    <scope>NUCLEOTIDE SEQUENCE [LARGE SCALE GENOMIC DNA]</scope>
    <source>
        <strain evidence="2 3">CBS 123904</strain>
    </source>
</reference>
<keyword evidence="3" id="KW-1185">Reference proteome</keyword>
<feature type="compositionally biased region" description="Basic residues" evidence="1">
    <location>
        <begin position="15"/>
        <end position="25"/>
    </location>
</feature>
<evidence type="ECO:0000313" key="3">
    <source>
        <dbReference type="Proteomes" id="UP001610446"/>
    </source>
</evidence>
<name>A0ABR4JBC0_9EURO</name>
<feature type="compositionally biased region" description="Basic and acidic residues" evidence="1">
    <location>
        <begin position="264"/>
        <end position="273"/>
    </location>
</feature>
<dbReference type="Proteomes" id="UP001610446">
    <property type="component" value="Unassembled WGS sequence"/>
</dbReference>
<feature type="compositionally biased region" description="Low complexity" evidence="1">
    <location>
        <begin position="26"/>
        <end position="41"/>
    </location>
</feature>
<evidence type="ECO:0000313" key="2">
    <source>
        <dbReference type="EMBL" id="KAL2837245.1"/>
    </source>
</evidence>
<sequence length="301" mass="33362">MSHPVHNNQTTNNKAKPRRNRRRSNSPRSSQSPRGRRNQSPNTNANKNQHQHPKQQERQGQRPFTVPENHQYSIVDGTMPSSCAHCGHDSNYHRVICPNPRCGLPKLPTKVTVTNMGSFTEIPIKHDLTTFGEVLNAYNKKRAAGAASAGAAAGAGAHKLPSFAEPVKKTATPVVYEKLWVAVGGPHNKFRPISLSLPITRAWMRDSSLYLYVDWEGKKEAQEAFVELQRKQAASQMCRLMGIKWDPKWESADAIPENMQGKKGAQEGEKEGAGNEDDAEEGWSKVPSGKDKGKQRKGGQN</sequence>
<protein>
    <submittedName>
        <fullName evidence="2">Uncharacterized protein</fullName>
    </submittedName>
</protein>
<feature type="region of interest" description="Disordered" evidence="1">
    <location>
        <begin position="1"/>
        <end position="63"/>
    </location>
</feature>
<gene>
    <name evidence="2" type="ORF">BJY01DRAFT_221180</name>
</gene>
<evidence type="ECO:0000256" key="1">
    <source>
        <dbReference type="SAM" id="MobiDB-lite"/>
    </source>
</evidence>
<dbReference type="EMBL" id="JBFXLU010000164">
    <property type="protein sequence ID" value="KAL2837245.1"/>
    <property type="molecule type" value="Genomic_DNA"/>
</dbReference>
<accession>A0ABR4JBC0</accession>
<feature type="compositionally biased region" description="Polar residues" evidence="1">
    <location>
        <begin position="1"/>
        <end position="14"/>
    </location>
</feature>
<proteinExistence type="predicted"/>
<organism evidence="2 3">
    <name type="scientific">Aspergillus pseudoustus</name>
    <dbReference type="NCBI Taxonomy" id="1810923"/>
    <lineage>
        <taxon>Eukaryota</taxon>
        <taxon>Fungi</taxon>
        <taxon>Dikarya</taxon>
        <taxon>Ascomycota</taxon>
        <taxon>Pezizomycotina</taxon>
        <taxon>Eurotiomycetes</taxon>
        <taxon>Eurotiomycetidae</taxon>
        <taxon>Eurotiales</taxon>
        <taxon>Aspergillaceae</taxon>
        <taxon>Aspergillus</taxon>
        <taxon>Aspergillus subgen. Nidulantes</taxon>
    </lineage>
</organism>
<comment type="caution">
    <text evidence="2">The sequence shown here is derived from an EMBL/GenBank/DDBJ whole genome shotgun (WGS) entry which is preliminary data.</text>
</comment>
<feature type="region of interest" description="Disordered" evidence="1">
    <location>
        <begin position="251"/>
        <end position="301"/>
    </location>
</feature>